<organism evidence="2 3">
    <name type="scientific">Nocardioides jejuensis</name>
    <dbReference type="NCBI Taxonomy" id="2502782"/>
    <lineage>
        <taxon>Bacteria</taxon>
        <taxon>Bacillati</taxon>
        <taxon>Actinomycetota</taxon>
        <taxon>Actinomycetes</taxon>
        <taxon>Propionibacteriales</taxon>
        <taxon>Nocardioidaceae</taxon>
        <taxon>Nocardioides</taxon>
    </lineage>
</organism>
<name>A0A4R1BY48_9ACTN</name>
<keyword evidence="1" id="KW-0812">Transmembrane</keyword>
<keyword evidence="1" id="KW-1133">Transmembrane helix</keyword>
<gene>
    <name evidence="2" type="ORF">EPD65_12540</name>
</gene>
<keyword evidence="1" id="KW-0472">Membrane</keyword>
<dbReference type="OrthoDB" id="3784263at2"/>
<protein>
    <submittedName>
        <fullName evidence="2">Uncharacterized protein</fullName>
    </submittedName>
</protein>
<dbReference type="AlphaFoldDB" id="A0A4R1BY48"/>
<sequence length="158" mass="17716">MRAADDFVGPAAYAGPWTWLPYLLVLAVVAYYAWVVLLAGRTVPEAEEEFVSRRNPADSVRGRRLQELDRIDQAVRAGRMPLRIGFQQMSAQVRTFVGEVSDVPARSMTLEELRASPHPRVAEAIALMYPPEFAPGEASLDDFGRSLQQARELVRTWT</sequence>
<evidence type="ECO:0000313" key="2">
    <source>
        <dbReference type="EMBL" id="TCJ22567.1"/>
    </source>
</evidence>
<feature type="transmembrane region" description="Helical" evidence="1">
    <location>
        <begin position="20"/>
        <end position="40"/>
    </location>
</feature>
<dbReference type="EMBL" id="SJZJ01000022">
    <property type="protein sequence ID" value="TCJ22567.1"/>
    <property type="molecule type" value="Genomic_DNA"/>
</dbReference>
<reference evidence="2 3" key="1">
    <citation type="submission" date="2019-03" db="EMBL/GenBank/DDBJ databases">
        <authorList>
            <person name="Kim M.K.M."/>
        </authorList>
    </citation>
    <scope>NUCLEOTIDE SEQUENCE [LARGE SCALE GENOMIC DNA]</scope>
    <source>
        <strain evidence="2 3">18JY15-6</strain>
    </source>
</reference>
<evidence type="ECO:0000256" key="1">
    <source>
        <dbReference type="SAM" id="Phobius"/>
    </source>
</evidence>
<accession>A0A4R1BY48</accession>
<dbReference type="Proteomes" id="UP000295453">
    <property type="component" value="Unassembled WGS sequence"/>
</dbReference>
<dbReference type="RefSeq" id="WP_131584643.1">
    <property type="nucleotide sequence ID" value="NZ_SJZJ01000022.1"/>
</dbReference>
<evidence type="ECO:0000313" key="3">
    <source>
        <dbReference type="Proteomes" id="UP000295453"/>
    </source>
</evidence>
<keyword evidence="3" id="KW-1185">Reference proteome</keyword>
<comment type="caution">
    <text evidence="2">The sequence shown here is derived from an EMBL/GenBank/DDBJ whole genome shotgun (WGS) entry which is preliminary data.</text>
</comment>
<proteinExistence type="predicted"/>